<dbReference type="Proteomes" id="UP001304814">
    <property type="component" value="Segment"/>
</dbReference>
<dbReference type="Pfam" id="PF00317">
    <property type="entry name" value="Ribonuc_red_lgN"/>
    <property type="match status" value="1"/>
</dbReference>
<keyword evidence="7 9" id="KW-0215">Deoxyribonucleotide synthesis</keyword>
<dbReference type="PROSITE" id="PS51161">
    <property type="entry name" value="ATP_CONE"/>
    <property type="match status" value="1"/>
</dbReference>
<dbReference type="EC" id="1.17.4.1" evidence="2 9"/>
<proteinExistence type="inferred from homology"/>
<comment type="similarity">
    <text evidence="1 9">Belongs to the ribonucleoside diphosphate reductase large chain family.</text>
</comment>
<comment type="catalytic activity">
    <reaction evidence="9">
        <text>a 2'-deoxyribonucleoside 5'-diphosphate + [thioredoxin]-disulfide + H2O = a ribonucleoside 5'-diphosphate + [thioredoxin]-dithiol</text>
        <dbReference type="Rhea" id="RHEA:23252"/>
        <dbReference type="Rhea" id="RHEA-COMP:10698"/>
        <dbReference type="Rhea" id="RHEA-COMP:10700"/>
        <dbReference type="ChEBI" id="CHEBI:15377"/>
        <dbReference type="ChEBI" id="CHEBI:29950"/>
        <dbReference type="ChEBI" id="CHEBI:50058"/>
        <dbReference type="ChEBI" id="CHEBI:57930"/>
        <dbReference type="ChEBI" id="CHEBI:73316"/>
        <dbReference type="EC" id="1.17.4.1"/>
    </reaction>
</comment>
<keyword evidence="3" id="KW-0021">Allosteric enzyme</keyword>
<evidence type="ECO:0000256" key="3">
    <source>
        <dbReference type="ARBA" id="ARBA00022533"/>
    </source>
</evidence>
<dbReference type="InterPro" id="IPR039718">
    <property type="entry name" value="Rrm1"/>
</dbReference>
<dbReference type="PRINTS" id="PR01183">
    <property type="entry name" value="RIBORDTASEM1"/>
</dbReference>
<dbReference type="EMBL" id="OR338916">
    <property type="protein sequence ID" value="WNL49482.1"/>
    <property type="molecule type" value="Genomic_DNA"/>
</dbReference>
<dbReference type="SUPFAM" id="SSF51998">
    <property type="entry name" value="PFL-like glycyl radical enzymes"/>
    <property type="match status" value="1"/>
</dbReference>
<sequence>MVIILRGTIEEEYNESKLVKSIMDALVVDGLTAEQGAKYLDRVKRFVTRKRSITTDAIREKAIQLALEQVSTTSQQWDAVARNLRLQQLYSAARKNRGTIYNFHRSLERLILELVDKGVYAPEMLSKFSFKEMEKLQKAIVPERDKLFTYAGLTMLADRYCAQDNEKGVWELPQERWMAMSMFIHQDETKHRLARIIEGYEELSKLNGTMATPTMGNAAKAFGQLSSCFIDTLDDSLEGIYFNNVDVARLSKAGGGLGVYAGNIRALGAPIRGYKGASGGVVPWIRQLNNTAVSVDQLGKRQGAVAVYLDIFHKDIEKFLDLRLNNGDEKERAHEIHLGVCIPDLFMKTLREDGEWHLFCPYEVEQHMGFKLQDCYDEKGRKEGGTFSERYAACVANPLLPRKTVKAIDLYIQIFKSRLEGGEPYMFYRDEANRKNPNKHAGMIYCSNLCTEIFQNMSPTVFLEEIIVKDNGKRQKQLTFEMGDFVVCNLASLNLSKFVGENRKNLAQSIKVFMRMLDNIIDLNKSRIDVAQAVDTNDRYRATGLGTYGLHHMMALEGIPWESEKAIEFNDKLYEEINFNAIKSSMELAKERGAYELFKGSDWETGEYFERRGYTHTEWLDTDWDYLKADVYEYGVRNGNIMAVAPNTSTSVVAGTTASRDPIFNLEYSEERKGFKFTVVAPDLSPATFPYYAKGAFNMDQSWSVKSTIAAQRHVDQGISFNMYFKKGVQIQEMYERDMEAWEGGLKATYYVRTKNPQEIEDDCVACQ</sequence>
<evidence type="ECO:0000259" key="10">
    <source>
        <dbReference type="PROSITE" id="PS51161"/>
    </source>
</evidence>
<dbReference type="Gene3D" id="3.20.70.20">
    <property type="match status" value="1"/>
</dbReference>
<evidence type="ECO:0000256" key="4">
    <source>
        <dbReference type="ARBA" id="ARBA00022741"/>
    </source>
</evidence>
<dbReference type="Pfam" id="PF02867">
    <property type="entry name" value="Ribonuc_red_lgC"/>
    <property type="match status" value="1"/>
</dbReference>
<evidence type="ECO:0000256" key="2">
    <source>
        <dbReference type="ARBA" id="ARBA00012274"/>
    </source>
</evidence>
<dbReference type="InterPro" id="IPR008926">
    <property type="entry name" value="RNR_R1-su_N"/>
</dbReference>
<dbReference type="InterPro" id="IPR005144">
    <property type="entry name" value="ATP-cone_dom"/>
</dbReference>
<feature type="domain" description="ATP-cone" evidence="10">
    <location>
        <begin position="1"/>
        <end position="98"/>
    </location>
</feature>
<accession>A0AA96EQY3</accession>
<keyword evidence="12" id="KW-1185">Reference proteome</keyword>
<dbReference type="PROSITE" id="PS00089">
    <property type="entry name" value="RIBORED_LARGE"/>
    <property type="match status" value="1"/>
</dbReference>
<dbReference type="PANTHER" id="PTHR11573">
    <property type="entry name" value="RIBONUCLEOSIDE-DIPHOSPHATE REDUCTASE LARGE CHAIN"/>
    <property type="match status" value="1"/>
</dbReference>
<dbReference type="CDD" id="cd01679">
    <property type="entry name" value="RNR_I"/>
    <property type="match status" value="1"/>
</dbReference>
<evidence type="ECO:0000256" key="5">
    <source>
        <dbReference type="ARBA" id="ARBA00022840"/>
    </source>
</evidence>
<dbReference type="InterPro" id="IPR013509">
    <property type="entry name" value="RNR_lsu_N"/>
</dbReference>
<name>A0AA96EQY3_9CAUD</name>
<dbReference type="GO" id="GO:0004748">
    <property type="term" value="F:ribonucleoside-diphosphate reductase activity, thioredoxin disulfide as acceptor"/>
    <property type="evidence" value="ECO:0007669"/>
    <property type="project" value="UniProtKB-EC"/>
</dbReference>
<dbReference type="PANTHER" id="PTHR11573:SF6">
    <property type="entry name" value="RIBONUCLEOSIDE-DIPHOSPHATE REDUCTASE LARGE SUBUNIT"/>
    <property type="match status" value="1"/>
</dbReference>
<dbReference type="GO" id="GO:0009263">
    <property type="term" value="P:deoxyribonucleotide biosynthetic process"/>
    <property type="evidence" value="ECO:0007669"/>
    <property type="project" value="UniProtKB-KW"/>
</dbReference>
<evidence type="ECO:0000256" key="9">
    <source>
        <dbReference type="RuleBase" id="RU003410"/>
    </source>
</evidence>
<dbReference type="InterPro" id="IPR013346">
    <property type="entry name" value="NrdE_NrdA_C"/>
</dbReference>
<evidence type="ECO:0000313" key="12">
    <source>
        <dbReference type="Proteomes" id="UP001304814"/>
    </source>
</evidence>
<keyword evidence="4 8" id="KW-0547">Nucleotide-binding</keyword>
<dbReference type="NCBIfam" id="TIGR02506">
    <property type="entry name" value="NrdE_NrdA"/>
    <property type="match status" value="1"/>
</dbReference>
<evidence type="ECO:0000256" key="7">
    <source>
        <dbReference type="ARBA" id="ARBA00023116"/>
    </source>
</evidence>
<dbReference type="GO" id="GO:0005524">
    <property type="term" value="F:ATP binding"/>
    <property type="evidence" value="ECO:0007669"/>
    <property type="project" value="UniProtKB-UniRule"/>
</dbReference>
<evidence type="ECO:0000256" key="1">
    <source>
        <dbReference type="ARBA" id="ARBA00010406"/>
    </source>
</evidence>
<evidence type="ECO:0000256" key="8">
    <source>
        <dbReference type="PROSITE-ProRule" id="PRU00492"/>
    </source>
</evidence>
<evidence type="ECO:0000313" key="11">
    <source>
        <dbReference type="EMBL" id="WNL49482.1"/>
    </source>
</evidence>
<evidence type="ECO:0000256" key="6">
    <source>
        <dbReference type="ARBA" id="ARBA00023002"/>
    </source>
</evidence>
<keyword evidence="6 9" id="KW-0560">Oxidoreductase</keyword>
<keyword evidence="5 8" id="KW-0067">ATP-binding</keyword>
<reference evidence="11 12" key="1">
    <citation type="submission" date="2023-07" db="EMBL/GenBank/DDBJ databases">
        <title>Isolation and characterization of Bacillus cereus bacteriophage DZ1 and its application in foods.</title>
        <authorList>
            <person name="Huang Z."/>
            <person name="Ding Y."/>
            <person name="Wu Q."/>
        </authorList>
    </citation>
    <scope>NUCLEOTIDE SEQUENCE [LARGE SCALE GENOMIC DNA]</scope>
</reference>
<protein>
    <recommendedName>
        <fullName evidence="2 9">Ribonucleoside-diphosphate reductase</fullName>
        <ecNumber evidence="2 9">1.17.4.1</ecNumber>
    </recommendedName>
</protein>
<organism evidence="11 12">
    <name type="scientific">Bacillus phage DZ1</name>
    <dbReference type="NCBI Taxonomy" id="3075862"/>
    <lineage>
        <taxon>Viruses</taxon>
        <taxon>Duplodnaviria</taxon>
        <taxon>Heunggongvirae</taxon>
        <taxon>Uroviricota</taxon>
        <taxon>Caudoviricetes</taxon>
        <taxon>Ehrlichviridae</taxon>
        <taxon>Dazunavirus</taxon>
        <taxon>Dazunavirus DZ1</taxon>
    </lineage>
</organism>
<comment type="function">
    <text evidence="9">Provides the precursors necessary for DNA synthesis. Catalyzes the biosynthesis of deoxyribonucleotides from the corresponding ribonucleotides.</text>
</comment>
<dbReference type="SUPFAM" id="SSF48168">
    <property type="entry name" value="R1 subunit of ribonucleotide reductase, N-terminal domain"/>
    <property type="match status" value="1"/>
</dbReference>
<dbReference type="InterPro" id="IPR000788">
    <property type="entry name" value="RNR_lg_C"/>
</dbReference>